<accession>A0A0E9N862</accession>
<evidence type="ECO:0000313" key="1">
    <source>
        <dbReference type="EMBL" id="GAO45988.1"/>
    </source>
</evidence>
<reference evidence="1 2" key="2">
    <citation type="journal article" date="2014" name="J. Gen. Appl. Microbiol.">
        <title>The early diverging ascomycetous budding yeast Saitoella complicata has three histone deacetylases belonging to the Clr6, Hos2, and Rpd3 lineages.</title>
        <authorList>
            <person name="Nishida H."/>
            <person name="Matsumoto T."/>
            <person name="Kondo S."/>
            <person name="Hamamoto M."/>
            <person name="Yoshikawa H."/>
        </authorList>
    </citation>
    <scope>NUCLEOTIDE SEQUENCE [LARGE SCALE GENOMIC DNA]</scope>
    <source>
        <strain evidence="1 2">NRRL Y-17804</strain>
    </source>
</reference>
<dbReference type="EMBL" id="BACD03000002">
    <property type="protein sequence ID" value="GAO45988.1"/>
    <property type="molecule type" value="Genomic_DNA"/>
</dbReference>
<keyword evidence="2" id="KW-1185">Reference proteome</keyword>
<dbReference type="AlphaFoldDB" id="A0A0E9N862"/>
<dbReference type="Proteomes" id="UP000033140">
    <property type="component" value="Unassembled WGS sequence"/>
</dbReference>
<proteinExistence type="predicted"/>
<gene>
    <name evidence="1" type="ORF">G7K_0233-t1</name>
</gene>
<name>A0A0E9N862_SAICN</name>
<reference evidence="1 2" key="1">
    <citation type="journal article" date="2011" name="J. Gen. Appl. Microbiol.">
        <title>Draft genome sequencing of the enigmatic yeast Saitoella complicata.</title>
        <authorList>
            <person name="Nishida H."/>
            <person name="Hamamoto M."/>
            <person name="Sugiyama J."/>
        </authorList>
    </citation>
    <scope>NUCLEOTIDE SEQUENCE [LARGE SCALE GENOMIC DNA]</scope>
    <source>
        <strain evidence="1 2">NRRL Y-17804</strain>
    </source>
</reference>
<sequence length="75" mass="8510">MQPDIKRLILATFPICRRNHPVHNSNIEAVGAVQLLSSSSPLDDPRINMLLLFLPNFLCQFNSHSHSRISFHSCL</sequence>
<comment type="caution">
    <text evidence="1">The sequence shown here is derived from an EMBL/GenBank/DDBJ whole genome shotgun (WGS) entry which is preliminary data.</text>
</comment>
<organism evidence="1 2">
    <name type="scientific">Saitoella complicata (strain BCRC 22490 / CBS 7301 / JCM 7358 / NBRC 10748 / NRRL Y-17804)</name>
    <dbReference type="NCBI Taxonomy" id="698492"/>
    <lineage>
        <taxon>Eukaryota</taxon>
        <taxon>Fungi</taxon>
        <taxon>Dikarya</taxon>
        <taxon>Ascomycota</taxon>
        <taxon>Taphrinomycotina</taxon>
        <taxon>Taphrinomycotina incertae sedis</taxon>
        <taxon>Saitoella</taxon>
    </lineage>
</organism>
<protein>
    <submittedName>
        <fullName evidence="1">Uncharacterized protein</fullName>
    </submittedName>
</protein>
<reference evidence="1 2" key="3">
    <citation type="journal article" date="2015" name="Genome Announc.">
        <title>Draft Genome Sequence of the Archiascomycetous Yeast Saitoella complicata.</title>
        <authorList>
            <person name="Yamauchi K."/>
            <person name="Kondo S."/>
            <person name="Hamamoto M."/>
            <person name="Takahashi Y."/>
            <person name="Ogura Y."/>
            <person name="Hayashi T."/>
            <person name="Nishida H."/>
        </authorList>
    </citation>
    <scope>NUCLEOTIDE SEQUENCE [LARGE SCALE GENOMIC DNA]</scope>
    <source>
        <strain evidence="1 2">NRRL Y-17804</strain>
    </source>
</reference>
<evidence type="ECO:0000313" key="2">
    <source>
        <dbReference type="Proteomes" id="UP000033140"/>
    </source>
</evidence>